<reference evidence="3" key="1">
    <citation type="journal article" date="2014" name="Int. J. Syst. Evol. Microbiol.">
        <title>Complete genome sequence of Corynebacterium casei LMG S-19264T (=DSM 44701T), isolated from a smear-ripened cheese.</title>
        <authorList>
            <consortium name="US DOE Joint Genome Institute (JGI-PGF)"/>
            <person name="Walter F."/>
            <person name="Albersmeier A."/>
            <person name="Kalinowski J."/>
            <person name="Ruckert C."/>
        </authorList>
    </citation>
    <scope>NUCLEOTIDE SEQUENCE</scope>
    <source>
        <strain evidence="3">JCM 4369</strain>
    </source>
</reference>
<evidence type="ECO:0000313" key="3">
    <source>
        <dbReference type="EMBL" id="GGV27758.1"/>
    </source>
</evidence>
<evidence type="ECO:0000313" key="4">
    <source>
        <dbReference type="Proteomes" id="UP000618795"/>
    </source>
</evidence>
<dbReference type="AlphaFoldDB" id="A0A918MGC5"/>
<gene>
    <name evidence="3" type="ORF">GCM10010260_80340</name>
</gene>
<feature type="compositionally biased region" description="Low complexity" evidence="1">
    <location>
        <begin position="35"/>
        <end position="46"/>
    </location>
</feature>
<dbReference type="PROSITE" id="PS51257">
    <property type="entry name" value="PROKAR_LIPOPROTEIN"/>
    <property type="match status" value="1"/>
</dbReference>
<evidence type="ECO:0000256" key="1">
    <source>
        <dbReference type="SAM" id="MobiDB-lite"/>
    </source>
</evidence>
<proteinExistence type="predicted"/>
<reference evidence="3" key="2">
    <citation type="submission" date="2020-09" db="EMBL/GenBank/DDBJ databases">
        <authorList>
            <person name="Sun Q."/>
            <person name="Ohkuma M."/>
        </authorList>
    </citation>
    <scope>NUCLEOTIDE SEQUENCE</scope>
    <source>
        <strain evidence="3">JCM 4369</strain>
    </source>
</reference>
<feature type="compositionally biased region" description="Low complexity" evidence="1">
    <location>
        <begin position="79"/>
        <end position="95"/>
    </location>
</feature>
<name>A0A918MGC5_9ACTN</name>
<accession>A0A918MGC5</accession>
<evidence type="ECO:0008006" key="5">
    <source>
        <dbReference type="Google" id="ProtNLM"/>
    </source>
</evidence>
<feature type="chain" id="PRO_5037610505" description="Lipoprotein" evidence="2">
    <location>
        <begin position="26"/>
        <end position="179"/>
    </location>
</feature>
<sequence length="179" mass="19595">MSDRSLRLTMAAVTAALLAALTACGGGGGDSTVPGAAPASAVTTSPAPSPTPVHGLKDTVRHITRKTTRATRPHLVRHCTTSTRRVSHTSTSGSGSHRRTRTWYTTEHSRDCRKVPSGTETYRRELRPERWCVRLDDVNGDRTRDDLWIRVDRVDYDRVLGADDHSRVQVVPLAPNTGC</sequence>
<feature type="region of interest" description="Disordered" evidence="1">
    <location>
        <begin position="35"/>
        <end position="56"/>
    </location>
</feature>
<dbReference type="EMBL" id="BMTD01000032">
    <property type="protein sequence ID" value="GGV27758.1"/>
    <property type="molecule type" value="Genomic_DNA"/>
</dbReference>
<dbReference type="RefSeq" id="WP_191878395.1">
    <property type="nucleotide sequence ID" value="NZ_BMTD01000032.1"/>
</dbReference>
<organism evidence="3 4">
    <name type="scientific">Streptomyces filipinensis</name>
    <dbReference type="NCBI Taxonomy" id="66887"/>
    <lineage>
        <taxon>Bacteria</taxon>
        <taxon>Bacillati</taxon>
        <taxon>Actinomycetota</taxon>
        <taxon>Actinomycetes</taxon>
        <taxon>Kitasatosporales</taxon>
        <taxon>Streptomycetaceae</taxon>
        <taxon>Streptomyces</taxon>
    </lineage>
</organism>
<feature type="signal peptide" evidence="2">
    <location>
        <begin position="1"/>
        <end position="25"/>
    </location>
</feature>
<keyword evidence="4" id="KW-1185">Reference proteome</keyword>
<keyword evidence="2" id="KW-0732">Signal</keyword>
<comment type="caution">
    <text evidence="3">The sequence shown here is derived from an EMBL/GenBank/DDBJ whole genome shotgun (WGS) entry which is preliminary data.</text>
</comment>
<dbReference type="Proteomes" id="UP000618795">
    <property type="component" value="Unassembled WGS sequence"/>
</dbReference>
<protein>
    <recommendedName>
        <fullName evidence="5">Lipoprotein</fullName>
    </recommendedName>
</protein>
<feature type="region of interest" description="Disordered" evidence="1">
    <location>
        <begin position="79"/>
        <end position="102"/>
    </location>
</feature>
<evidence type="ECO:0000256" key="2">
    <source>
        <dbReference type="SAM" id="SignalP"/>
    </source>
</evidence>